<protein>
    <submittedName>
        <fullName evidence="1">Uncharacterized protein</fullName>
    </submittedName>
</protein>
<evidence type="ECO:0000313" key="1">
    <source>
        <dbReference type="EMBL" id="PIW16745.1"/>
    </source>
</evidence>
<accession>A0A2M7G4Q4</accession>
<dbReference type="EMBL" id="PFFQ01000036">
    <property type="protein sequence ID" value="PIW16745.1"/>
    <property type="molecule type" value="Genomic_DNA"/>
</dbReference>
<reference evidence="1 2" key="1">
    <citation type="submission" date="2017-09" db="EMBL/GenBank/DDBJ databases">
        <title>Depth-based differentiation of microbial function through sediment-hosted aquifers and enrichment of novel symbionts in the deep terrestrial subsurface.</title>
        <authorList>
            <person name="Probst A.J."/>
            <person name="Ladd B."/>
            <person name="Jarett J.K."/>
            <person name="Geller-Mcgrath D.E."/>
            <person name="Sieber C.M."/>
            <person name="Emerson J.B."/>
            <person name="Anantharaman K."/>
            <person name="Thomas B.C."/>
            <person name="Malmstrom R."/>
            <person name="Stieglmeier M."/>
            <person name="Klingl A."/>
            <person name="Woyke T."/>
            <person name="Ryan C.M."/>
            <person name="Banfield J.F."/>
        </authorList>
    </citation>
    <scope>NUCLEOTIDE SEQUENCE [LARGE SCALE GENOMIC DNA]</scope>
    <source>
        <strain evidence="1">CG17_big_fil_post_rev_8_21_14_2_50_48_46</strain>
    </source>
</reference>
<dbReference type="AlphaFoldDB" id="A0A2M7G4Q4"/>
<evidence type="ECO:0000313" key="2">
    <source>
        <dbReference type="Proteomes" id="UP000231019"/>
    </source>
</evidence>
<gene>
    <name evidence="1" type="ORF">COW36_11635</name>
</gene>
<proteinExistence type="predicted"/>
<name>A0A2M7G4Q4_9BACT</name>
<organism evidence="1 2">
    <name type="scientific">bacterium (Candidatus Blackallbacteria) CG17_big_fil_post_rev_8_21_14_2_50_48_46</name>
    <dbReference type="NCBI Taxonomy" id="2014261"/>
    <lineage>
        <taxon>Bacteria</taxon>
        <taxon>Candidatus Blackallbacteria</taxon>
    </lineage>
</organism>
<dbReference type="Proteomes" id="UP000231019">
    <property type="component" value="Unassembled WGS sequence"/>
</dbReference>
<comment type="caution">
    <text evidence="1">The sequence shown here is derived from an EMBL/GenBank/DDBJ whole genome shotgun (WGS) entry which is preliminary data.</text>
</comment>
<sequence length="118" mass="13290">MNKFHVIIRIFIKKVTLDEIDVVSTLNVLLGSKIEQFSTEIYHNDSNYVIFSGLSPIFETSPNNALSIIANKLGKGWIFTLGDSEQDFSGDAIWNPTDQNSFVFSDVLFANLGIYHKD</sequence>